<keyword evidence="5 8" id="KW-1133">Transmembrane helix</keyword>
<dbReference type="InterPro" id="IPR004698">
    <property type="entry name" value="Zn/Fe_permease_fun/pln"/>
</dbReference>
<dbReference type="STRING" id="1884261.A0A5C3QNW1"/>
<feature type="transmembrane region" description="Helical" evidence="8">
    <location>
        <begin position="265"/>
        <end position="285"/>
    </location>
</feature>
<proteinExistence type="inferred from homology"/>
<feature type="transmembrane region" description="Helical" evidence="8">
    <location>
        <begin position="79"/>
        <end position="99"/>
    </location>
</feature>
<feature type="transmembrane region" description="Helical" evidence="8">
    <location>
        <begin position="40"/>
        <end position="59"/>
    </location>
</feature>
<name>A0A5C3QNW1_9AGAR</name>
<organism evidence="10 11">
    <name type="scientific">Pterulicium gracile</name>
    <dbReference type="NCBI Taxonomy" id="1884261"/>
    <lineage>
        <taxon>Eukaryota</taxon>
        <taxon>Fungi</taxon>
        <taxon>Dikarya</taxon>
        <taxon>Basidiomycota</taxon>
        <taxon>Agaricomycotina</taxon>
        <taxon>Agaricomycetes</taxon>
        <taxon>Agaricomycetidae</taxon>
        <taxon>Agaricales</taxon>
        <taxon>Pleurotineae</taxon>
        <taxon>Pterulaceae</taxon>
        <taxon>Pterulicium</taxon>
    </lineage>
</organism>
<dbReference type="OrthoDB" id="448280at2759"/>
<dbReference type="EMBL" id="ML178822">
    <property type="protein sequence ID" value="TFL02510.1"/>
    <property type="molecule type" value="Genomic_DNA"/>
</dbReference>
<feature type="transmembrane region" description="Helical" evidence="8">
    <location>
        <begin position="170"/>
        <end position="193"/>
    </location>
</feature>
<evidence type="ECO:0000313" key="10">
    <source>
        <dbReference type="EMBL" id="TFL02510.1"/>
    </source>
</evidence>
<comment type="subcellular location">
    <subcellularLocation>
        <location evidence="1 8">Membrane</location>
        <topology evidence="1 8">Multi-pass membrane protein</topology>
    </subcellularLocation>
</comment>
<comment type="similarity">
    <text evidence="2 8">Belongs to the ZIP transporter (TC 2.A.5) family.</text>
</comment>
<keyword evidence="4 8" id="KW-0812">Transmembrane</keyword>
<evidence type="ECO:0000256" key="5">
    <source>
        <dbReference type="ARBA" id="ARBA00022989"/>
    </source>
</evidence>
<feature type="transmembrane region" description="Helical" evidence="8">
    <location>
        <begin position="306"/>
        <end position="324"/>
    </location>
</feature>
<dbReference type="GO" id="GO:0005385">
    <property type="term" value="F:zinc ion transmembrane transporter activity"/>
    <property type="evidence" value="ECO:0007669"/>
    <property type="project" value="InterPro"/>
</dbReference>
<keyword evidence="7 8" id="KW-0472">Membrane</keyword>
<evidence type="ECO:0000256" key="2">
    <source>
        <dbReference type="ARBA" id="ARBA00006939"/>
    </source>
</evidence>
<evidence type="ECO:0000256" key="9">
    <source>
        <dbReference type="SAM" id="MobiDB-lite"/>
    </source>
</evidence>
<feature type="transmembrane region" description="Helical" evidence="8">
    <location>
        <begin position="231"/>
        <end position="253"/>
    </location>
</feature>
<dbReference type="AlphaFoldDB" id="A0A5C3QNW1"/>
<dbReference type="Proteomes" id="UP000305067">
    <property type="component" value="Unassembled WGS sequence"/>
</dbReference>
<evidence type="ECO:0000256" key="1">
    <source>
        <dbReference type="ARBA" id="ARBA00004141"/>
    </source>
</evidence>
<feature type="region of interest" description="Disordered" evidence="9">
    <location>
        <begin position="120"/>
        <end position="148"/>
    </location>
</feature>
<protein>
    <submittedName>
        <fullName evidence="10">Zinc/iron permease</fullName>
    </submittedName>
</protein>
<evidence type="ECO:0000256" key="7">
    <source>
        <dbReference type="ARBA" id="ARBA00023136"/>
    </source>
</evidence>
<dbReference type="InterPro" id="IPR003689">
    <property type="entry name" value="ZIP"/>
</dbReference>
<evidence type="ECO:0000313" key="11">
    <source>
        <dbReference type="Proteomes" id="UP000305067"/>
    </source>
</evidence>
<dbReference type="Pfam" id="PF02535">
    <property type="entry name" value="Zip"/>
    <property type="match status" value="1"/>
</dbReference>
<keyword evidence="3 8" id="KW-0813">Transport</keyword>
<keyword evidence="11" id="KW-1185">Reference proteome</keyword>
<dbReference type="GO" id="GO:0005886">
    <property type="term" value="C:plasma membrane"/>
    <property type="evidence" value="ECO:0007669"/>
    <property type="project" value="TreeGrafter"/>
</dbReference>
<reference evidence="10 11" key="1">
    <citation type="journal article" date="2019" name="Nat. Ecol. Evol.">
        <title>Megaphylogeny resolves global patterns of mushroom evolution.</title>
        <authorList>
            <person name="Varga T."/>
            <person name="Krizsan K."/>
            <person name="Foldi C."/>
            <person name="Dima B."/>
            <person name="Sanchez-Garcia M."/>
            <person name="Sanchez-Ramirez S."/>
            <person name="Szollosi G.J."/>
            <person name="Szarkandi J.G."/>
            <person name="Papp V."/>
            <person name="Albert L."/>
            <person name="Andreopoulos W."/>
            <person name="Angelini C."/>
            <person name="Antonin V."/>
            <person name="Barry K.W."/>
            <person name="Bougher N.L."/>
            <person name="Buchanan P."/>
            <person name="Buyck B."/>
            <person name="Bense V."/>
            <person name="Catcheside P."/>
            <person name="Chovatia M."/>
            <person name="Cooper J."/>
            <person name="Damon W."/>
            <person name="Desjardin D."/>
            <person name="Finy P."/>
            <person name="Geml J."/>
            <person name="Haridas S."/>
            <person name="Hughes K."/>
            <person name="Justo A."/>
            <person name="Karasinski D."/>
            <person name="Kautmanova I."/>
            <person name="Kiss B."/>
            <person name="Kocsube S."/>
            <person name="Kotiranta H."/>
            <person name="LaButti K.M."/>
            <person name="Lechner B.E."/>
            <person name="Liimatainen K."/>
            <person name="Lipzen A."/>
            <person name="Lukacs Z."/>
            <person name="Mihaltcheva S."/>
            <person name="Morgado L.N."/>
            <person name="Niskanen T."/>
            <person name="Noordeloos M.E."/>
            <person name="Ohm R.A."/>
            <person name="Ortiz-Santana B."/>
            <person name="Ovrebo C."/>
            <person name="Racz N."/>
            <person name="Riley R."/>
            <person name="Savchenko A."/>
            <person name="Shiryaev A."/>
            <person name="Soop K."/>
            <person name="Spirin V."/>
            <person name="Szebenyi C."/>
            <person name="Tomsovsky M."/>
            <person name="Tulloss R.E."/>
            <person name="Uehling J."/>
            <person name="Grigoriev I.V."/>
            <person name="Vagvolgyi C."/>
            <person name="Papp T."/>
            <person name="Martin F.M."/>
            <person name="Miettinen O."/>
            <person name="Hibbett D.S."/>
            <person name="Nagy L.G."/>
        </authorList>
    </citation>
    <scope>NUCLEOTIDE SEQUENCE [LARGE SCALE GENOMIC DNA]</scope>
    <source>
        <strain evidence="10 11">CBS 309.79</strain>
    </source>
</reference>
<feature type="transmembrane region" description="Helical" evidence="8">
    <location>
        <begin position="6"/>
        <end position="28"/>
    </location>
</feature>
<dbReference type="NCBIfam" id="TIGR00820">
    <property type="entry name" value="zip"/>
    <property type="match status" value="1"/>
</dbReference>
<evidence type="ECO:0000256" key="4">
    <source>
        <dbReference type="ARBA" id="ARBA00022692"/>
    </source>
</evidence>
<evidence type="ECO:0000256" key="6">
    <source>
        <dbReference type="ARBA" id="ARBA00023065"/>
    </source>
</evidence>
<keyword evidence="6 8" id="KW-0406">Ion transport</keyword>
<evidence type="ECO:0000256" key="3">
    <source>
        <dbReference type="ARBA" id="ARBA00022448"/>
    </source>
</evidence>
<dbReference type="PANTHER" id="PTHR11040">
    <property type="entry name" value="ZINC/IRON TRANSPORTER"/>
    <property type="match status" value="1"/>
</dbReference>
<gene>
    <name evidence="10" type="ORF">BDV98DRAFT_505422</name>
</gene>
<accession>A0A5C3QNW1</accession>
<dbReference type="PANTHER" id="PTHR11040:SF32">
    <property type="entry name" value="ZINC-REGULATED TRANSPORTER 1"/>
    <property type="match status" value="1"/>
</dbReference>
<sequence>MGLRIGSIFIIFVTSLLATTFPIMANAVSWLKVPDALFDFAKYFGSGVIISTAFIHLLAHGLGALSSECLSDAWREYPWGLTICMLSIFLLFIIELVAFRWGTSRLAKLGITHDAHGHGVGGGHSAHGPEAGSVTNDKTKTVDGSSSSVTSHSLEYTAMMDREGATAQQIVGVGILEFGVLLHSVLIGLTLAVTEDYTVLFVVILFHQTFEGMGLGARLAHLRLPKSYRAIPLAAALVYALATPIGIAAGLGVRSTYNSGSTTSSIVMGVMDCFSAGILLYTGLVELLAHEFLFNKEMLHASNGRLAYAITCMCLGCAMMSLLGKWA</sequence>
<evidence type="ECO:0000256" key="8">
    <source>
        <dbReference type="RuleBase" id="RU362088"/>
    </source>
</evidence>
<feature type="transmembrane region" description="Helical" evidence="8">
    <location>
        <begin position="199"/>
        <end position="219"/>
    </location>
</feature>